<sequence>MHSIFHGNDPKHHPTQAKISFQSTFLGGGVAKCPALRQGGNGSKARIGGEERTGERAERGREGDILFVKNPWASRPRL</sequence>
<dbReference type="EMBL" id="CAADRP010000180">
    <property type="protein sequence ID" value="VFU24513.1"/>
    <property type="molecule type" value="Genomic_DNA"/>
</dbReference>
<proteinExistence type="predicted"/>
<gene>
    <name evidence="2" type="ORF">SVIM_LOCUS46976</name>
</gene>
<reference evidence="2" key="1">
    <citation type="submission" date="2019-03" db="EMBL/GenBank/DDBJ databases">
        <authorList>
            <person name="Mank J."/>
            <person name="Almeida P."/>
        </authorList>
    </citation>
    <scope>NUCLEOTIDE SEQUENCE</scope>
    <source>
        <strain evidence="2">78183</strain>
    </source>
</reference>
<protein>
    <submittedName>
        <fullName evidence="2">Uncharacterized protein</fullName>
    </submittedName>
</protein>
<feature type="region of interest" description="Disordered" evidence="1">
    <location>
        <begin position="35"/>
        <end position="62"/>
    </location>
</feature>
<feature type="compositionally biased region" description="Basic and acidic residues" evidence="1">
    <location>
        <begin position="47"/>
        <end position="62"/>
    </location>
</feature>
<organism evidence="2">
    <name type="scientific">Salix viminalis</name>
    <name type="common">Common osier</name>
    <name type="synonym">Basket willow</name>
    <dbReference type="NCBI Taxonomy" id="40686"/>
    <lineage>
        <taxon>Eukaryota</taxon>
        <taxon>Viridiplantae</taxon>
        <taxon>Streptophyta</taxon>
        <taxon>Embryophyta</taxon>
        <taxon>Tracheophyta</taxon>
        <taxon>Spermatophyta</taxon>
        <taxon>Magnoliopsida</taxon>
        <taxon>eudicotyledons</taxon>
        <taxon>Gunneridae</taxon>
        <taxon>Pentapetalae</taxon>
        <taxon>rosids</taxon>
        <taxon>fabids</taxon>
        <taxon>Malpighiales</taxon>
        <taxon>Salicaceae</taxon>
        <taxon>Saliceae</taxon>
        <taxon>Salix</taxon>
    </lineage>
</organism>
<accession>A0A6N2K997</accession>
<dbReference type="AlphaFoldDB" id="A0A6N2K997"/>
<name>A0A6N2K997_SALVM</name>
<evidence type="ECO:0000256" key="1">
    <source>
        <dbReference type="SAM" id="MobiDB-lite"/>
    </source>
</evidence>
<evidence type="ECO:0000313" key="2">
    <source>
        <dbReference type="EMBL" id="VFU24513.1"/>
    </source>
</evidence>